<reference evidence="2" key="1">
    <citation type="journal article" date="2023" name="Nat. Commun.">
        <title>Diploid and tetraploid genomes of Acorus and the evolution of monocots.</title>
        <authorList>
            <person name="Ma L."/>
            <person name="Liu K.W."/>
            <person name="Li Z."/>
            <person name="Hsiao Y.Y."/>
            <person name="Qi Y."/>
            <person name="Fu T."/>
            <person name="Tang G.D."/>
            <person name="Zhang D."/>
            <person name="Sun W.H."/>
            <person name="Liu D.K."/>
            <person name="Li Y."/>
            <person name="Chen G.Z."/>
            <person name="Liu X.D."/>
            <person name="Liao X.Y."/>
            <person name="Jiang Y.T."/>
            <person name="Yu X."/>
            <person name="Hao Y."/>
            <person name="Huang J."/>
            <person name="Zhao X.W."/>
            <person name="Ke S."/>
            <person name="Chen Y.Y."/>
            <person name="Wu W.L."/>
            <person name="Hsu J.L."/>
            <person name="Lin Y.F."/>
            <person name="Huang M.D."/>
            <person name="Li C.Y."/>
            <person name="Huang L."/>
            <person name="Wang Z.W."/>
            <person name="Zhao X."/>
            <person name="Zhong W.Y."/>
            <person name="Peng D.H."/>
            <person name="Ahmad S."/>
            <person name="Lan S."/>
            <person name="Zhang J.S."/>
            <person name="Tsai W.C."/>
            <person name="Van de Peer Y."/>
            <person name="Liu Z.J."/>
        </authorList>
    </citation>
    <scope>NUCLEOTIDE SEQUENCE</scope>
    <source>
        <strain evidence="2">CP</strain>
    </source>
</reference>
<accession>A0AAV9CF86</accession>
<keyword evidence="3" id="KW-1185">Reference proteome</keyword>
<comment type="caution">
    <text evidence="2">The sequence shown here is derived from an EMBL/GenBank/DDBJ whole genome shotgun (WGS) entry which is preliminary data.</text>
</comment>
<proteinExistence type="predicted"/>
<evidence type="ECO:0000256" key="1">
    <source>
        <dbReference type="SAM" id="MobiDB-lite"/>
    </source>
</evidence>
<dbReference type="AlphaFoldDB" id="A0AAV9CF86"/>
<evidence type="ECO:0000313" key="2">
    <source>
        <dbReference type="EMBL" id="KAK1286938.1"/>
    </source>
</evidence>
<feature type="compositionally biased region" description="Polar residues" evidence="1">
    <location>
        <begin position="29"/>
        <end position="38"/>
    </location>
</feature>
<sequence length="57" mass="6172">MTRGRALDWKLTRGEQRSPDGHDAIRSAPLTTASGSKNSSLLTLFPLNCCIPDKSSL</sequence>
<feature type="compositionally biased region" description="Basic and acidic residues" evidence="1">
    <location>
        <begin position="1"/>
        <end position="25"/>
    </location>
</feature>
<organism evidence="2 3">
    <name type="scientific">Acorus calamus</name>
    <name type="common">Sweet flag</name>
    <dbReference type="NCBI Taxonomy" id="4465"/>
    <lineage>
        <taxon>Eukaryota</taxon>
        <taxon>Viridiplantae</taxon>
        <taxon>Streptophyta</taxon>
        <taxon>Embryophyta</taxon>
        <taxon>Tracheophyta</taxon>
        <taxon>Spermatophyta</taxon>
        <taxon>Magnoliopsida</taxon>
        <taxon>Liliopsida</taxon>
        <taxon>Acoraceae</taxon>
        <taxon>Acorus</taxon>
    </lineage>
</organism>
<gene>
    <name evidence="2" type="ORF">QJS10_CPB20g00601</name>
</gene>
<evidence type="ECO:0000313" key="3">
    <source>
        <dbReference type="Proteomes" id="UP001180020"/>
    </source>
</evidence>
<feature type="region of interest" description="Disordered" evidence="1">
    <location>
        <begin position="1"/>
        <end position="38"/>
    </location>
</feature>
<protein>
    <submittedName>
        <fullName evidence="2">Uncharacterized protein</fullName>
    </submittedName>
</protein>
<reference evidence="2" key="2">
    <citation type="submission" date="2023-06" db="EMBL/GenBank/DDBJ databases">
        <authorList>
            <person name="Ma L."/>
            <person name="Liu K.-W."/>
            <person name="Li Z."/>
            <person name="Hsiao Y.-Y."/>
            <person name="Qi Y."/>
            <person name="Fu T."/>
            <person name="Tang G."/>
            <person name="Zhang D."/>
            <person name="Sun W.-H."/>
            <person name="Liu D.-K."/>
            <person name="Li Y."/>
            <person name="Chen G.-Z."/>
            <person name="Liu X.-D."/>
            <person name="Liao X.-Y."/>
            <person name="Jiang Y.-T."/>
            <person name="Yu X."/>
            <person name="Hao Y."/>
            <person name="Huang J."/>
            <person name="Zhao X.-W."/>
            <person name="Ke S."/>
            <person name="Chen Y.-Y."/>
            <person name="Wu W.-L."/>
            <person name="Hsu J.-L."/>
            <person name="Lin Y.-F."/>
            <person name="Huang M.-D."/>
            <person name="Li C.-Y."/>
            <person name="Huang L."/>
            <person name="Wang Z.-W."/>
            <person name="Zhao X."/>
            <person name="Zhong W.-Y."/>
            <person name="Peng D.-H."/>
            <person name="Ahmad S."/>
            <person name="Lan S."/>
            <person name="Zhang J.-S."/>
            <person name="Tsai W.-C."/>
            <person name="Van De Peer Y."/>
            <person name="Liu Z.-J."/>
        </authorList>
    </citation>
    <scope>NUCLEOTIDE SEQUENCE</scope>
    <source>
        <strain evidence="2">CP</strain>
        <tissue evidence="2">Leaves</tissue>
    </source>
</reference>
<name>A0AAV9CF86_ACOCL</name>
<dbReference type="EMBL" id="JAUJYO010000020">
    <property type="protein sequence ID" value="KAK1286938.1"/>
    <property type="molecule type" value="Genomic_DNA"/>
</dbReference>
<dbReference type="Proteomes" id="UP001180020">
    <property type="component" value="Unassembled WGS sequence"/>
</dbReference>